<feature type="region of interest" description="Disordered" evidence="2">
    <location>
        <begin position="184"/>
        <end position="211"/>
    </location>
</feature>
<evidence type="ECO:0000259" key="4">
    <source>
        <dbReference type="PROSITE" id="PS51031"/>
    </source>
</evidence>
<accession>A0A0A9Z794</accession>
<dbReference type="GO" id="GO:0005667">
    <property type="term" value="C:transcription regulator complex"/>
    <property type="evidence" value="ECO:0007669"/>
    <property type="project" value="TreeGrafter"/>
</dbReference>
<organism evidence="5">
    <name type="scientific">Lygus hesperus</name>
    <name type="common">Western plant bug</name>
    <dbReference type="NCBI Taxonomy" id="30085"/>
    <lineage>
        <taxon>Eukaryota</taxon>
        <taxon>Metazoa</taxon>
        <taxon>Ecdysozoa</taxon>
        <taxon>Arthropoda</taxon>
        <taxon>Hexapoda</taxon>
        <taxon>Insecta</taxon>
        <taxon>Pterygota</taxon>
        <taxon>Neoptera</taxon>
        <taxon>Paraneoptera</taxon>
        <taxon>Hemiptera</taxon>
        <taxon>Heteroptera</taxon>
        <taxon>Panheteroptera</taxon>
        <taxon>Cimicomorpha</taxon>
        <taxon>Miridae</taxon>
        <taxon>Mirini</taxon>
        <taxon>Lygus</taxon>
    </lineage>
</organism>
<evidence type="ECO:0000259" key="3">
    <source>
        <dbReference type="PROSITE" id="PS51029"/>
    </source>
</evidence>
<dbReference type="Pfam" id="PF02944">
    <property type="entry name" value="BESS"/>
    <property type="match status" value="1"/>
</dbReference>
<evidence type="ECO:0000313" key="5">
    <source>
        <dbReference type="EMBL" id="JAG39228.1"/>
    </source>
</evidence>
<dbReference type="InterPro" id="IPR006578">
    <property type="entry name" value="MADF-dom"/>
</dbReference>
<comment type="subcellular location">
    <subcellularLocation>
        <location evidence="1">Nucleus</location>
    </subcellularLocation>
</comment>
<evidence type="ECO:0000256" key="1">
    <source>
        <dbReference type="PROSITE-ProRule" id="PRU00371"/>
    </source>
</evidence>
<gene>
    <name evidence="5" type="primary">Adf1_50</name>
    <name evidence="5" type="ORF">CM83_11865</name>
</gene>
<dbReference type="GO" id="GO:0003677">
    <property type="term" value="F:DNA binding"/>
    <property type="evidence" value="ECO:0007669"/>
    <property type="project" value="InterPro"/>
</dbReference>
<feature type="region of interest" description="Disordered" evidence="2">
    <location>
        <begin position="134"/>
        <end position="154"/>
    </location>
</feature>
<feature type="domain" description="BESS" evidence="4">
    <location>
        <begin position="230"/>
        <end position="269"/>
    </location>
</feature>
<feature type="domain" description="MADF" evidence="3">
    <location>
        <begin position="46"/>
        <end position="129"/>
    </location>
</feature>
<dbReference type="InterPro" id="IPR004210">
    <property type="entry name" value="BESS_motif"/>
</dbReference>
<keyword evidence="1" id="KW-0539">Nucleus</keyword>
<dbReference type="AlphaFoldDB" id="A0A0A9Z794"/>
<evidence type="ECO:0000256" key="2">
    <source>
        <dbReference type="SAM" id="MobiDB-lite"/>
    </source>
</evidence>
<reference evidence="5" key="2">
    <citation type="submission" date="2014-07" db="EMBL/GenBank/DDBJ databases">
        <authorList>
            <person name="Hull J."/>
        </authorList>
    </citation>
    <scope>NUCLEOTIDE SEQUENCE</scope>
</reference>
<sequence length="280" mass="32105">PLRSTRHHHYNSLQGRCRSSCCCIATFSPGFEATSMPNKTEIDADSLIEKVAAQHPIWDNRLAIYSAREIVDDCWRTISRQMDRPEHKLRKKWKYLRDQFCVELGKIAAGKESQWAQYNSLTFLTDVVKPRQLRQSASMRDSADDDDNSTPNDVSRYQMMTQTVDPLADDSVDPLADYSVDPLADESHNFSGPSRKRFVDGELKPPESSTTDSKVDLFEKVMKKADLETDDDDMLFFRSLLPYVSKIEEHKKLRFRSKILRVVDEFAYSVDTTASDSTVT</sequence>
<dbReference type="GO" id="GO:0005634">
    <property type="term" value="C:nucleus"/>
    <property type="evidence" value="ECO:0007669"/>
    <property type="project" value="UniProtKB-SubCell"/>
</dbReference>
<protein>
    <submittedName>
        <fullName evidence="5">Transcription factor Adf-1</fullName>
    </submittedName>
</protein>
<dbReference type="PANTHER" id="PTHR12243">
    <property type="entry name" value="MADF DOMAIN TRANSCRIPTION FACTOR"/>
    <property type="match status" value="1"/>
</dbReference>
<dbReference type="Pfam" id="PF10545">
    <property type="entry name" value="MADF_DNA_bdg"/>
    <property type="match status" value="1"/>
</dbReference>
<dbReference type="SMART" id="SM00595">
    <property type="entry name" value="MADF"/>
    <property type="match status" value="1"/>
</dbReference>
<name>A0A0A9Z794_LYGHE</name>
<proteinExistence type="predicted"/>
<dbReference type="GO" id="GO:0006357">
    <property type="term" value="P:regulation of transcription by RNA polymerase II"/>
    <property type="evidence" value="ECO:0007669"/>
    <property type="project" value="TreeGrafter"/>
</dbReference>
<dbReference type="PROSITE" id="PS51029">
    <property type="entry name" value="MADF"/>
    <property type="match status" value="1"/>
</dbReference>
<feature type="non-terminal residue" evidence="5">
    <location>
        <position position="1"/>
    </location>
</feature>
<dbReference type="PROSITE" id="PS51031">
    <property type="entry name" value="BESS"/>
    <property type="match status" value="1"/>
</dbReference>
<dbReference type="PANTHER" id="PTHR12243:SF69">
    <property type="entry name" value="SI:CH73-59F11.3"/>
    <property type="match status" value="1"/>
</dbReference>
<dbReference type="EMBL" id="GBHO01004376">
    <property type="protein sequence ID" value="JAG39228.1"/>
    <property type="molecule type" value="Transcribed_RNA"/>
</dbReference>
<dbReference type="InterPro" id="IPR039353">
    <property type="entry name" value="TF_Adf1"/>
</dbReference>
<reference evidence="5" key="1">
    <citation type="journal article" date="2014" name="PLoS ONE">
        <title>Transcriptome-Based Identification of ABC Transporters in the Western Tarnished Plant Bug Lygus hesperus.</title>
        <authorList>
            <person name="Hull J.J."/>
            <person name="Chaney K."/>
            <person name="Geib S.M."/>
            <person name="Fabrick J.A."/>
            <person name="Brent C.S."/>
            <person name="Walsh D."/>
            <person name="Lavine L.C."/>
        </authorList>
    </citation>
    <scope>NUCLEOTIDE SEQUENCE</scope>
</reference>